<dbReference type="eggNOG" id="ENOG502Z7UU">
    <property type="taxonomic scope" value="Bacteria"/>
</dbReference>
<reference evidence="1 2" key="1">
    <citation type="journal article" date="2014" name="Genome Announc.">
        <title>Draft genome sequences of the altered schaedler flora, a defined bacterial community from gnotobiotic mice.</title>
        <authorList>
            <person name="Wannemuehler M.J."/>
            <person name="Overstreet A.M."/>
            <person name="Ward D.V."/>
            <person name="Phillips G.J."/>
        </authorList>
    </citation>
    <scope>NUCLEOTIDE SEQUENCE [LARGE SCALE GENOMIC DNA]</scope>
    <source>
        <strain evidence="1 2">ASF492</strain>
    </source>
</reference>
<proteinExistence type="predicted"/>
<sequence length="602" mass="68719">MVSRRNFFTITLIMLVLLVMFQAPEALRERMYDYGSNAYANTTKTEWDRRSDVAISKKEAQKTGRYVVLIGDLTDHAVGSAVRQWCACSKRYVEAYPRLLDCSFDNERMPDVVVIDSDCLRIKKDTPQLETLAKNGVHLIFCGLPDRQQLRQHTQLKKLMGIREIPPDDIRVEGIHLYAGLLLGGEKLYKQDDLWGKTGQNKEFGVPWCRLASGTKTYMAGISAKKEEAAALIWRNSIGEARVFIVNGDYIYGNVGIGFLEGMMYEADSYALYPIINAQNLVVLNDPAPACGNEEEMMRLYSRTPQAVFQDLVWPGLFVTMEKSKKKMTCMLEPQQNHTDHAGPDSNRLVSHMKLLQERFVEAGISESITGKYDYDYINKVLPDYEFLSVYQGAGAGNGHTEQMPYGGTLSNVRTILTDYDHADLLVGYYNQNIIKQLITHNGWNEHTFYDDLRLNSMETALGYSCIAVDMNRILYPQSEDDTWEKLYDVFSGNVNTYWKDYESFAATTLAESDLRIRRFLALRDTHERDGDVIHLELENFDSEAFFLLCLHGETVKDVQGAQYERLVQGDWLVQATQDHVTITVGEETKPIFYDNSADRQE</sequence>
<protein>
    <recommendedName>
        <fullName evidence="3">DUF2194 domain-containing protein</fullName>
    </recommendedName>
</protein>
<dbReference type="AlphaFoldDB" id="N2A601"/>
<dbReference type="Proteomes" id="UP000012589">
    <property type="component" value="Unassembled WGS sequence"/>
</dbReference>
<dbReference type="PATRIC" id="fig|1235802.3.peg.4581"/>
<evidence type="ECO:0008006" key="3">
    <source>
        <dbReference type="Google" id="ProtNLM"/>
    </source>
</evidence>
<comment type="caution">
    <text evidence="1">The sequence shown here is derived from an EMBL/GenBank/DDBJ whole genome shotgun (WGS) entry which is preliminary data.</text>
</comment>
<keyword evidence="2" id="KW-1185">Reference proteome</keyword>
<dbReference type="STRING" id="1235802.C823_04314"/>
<dbReference type="HOGENOM" id="CLU_031535_0_0_9"/>
<accession>N2A601</accession>
<organism evidence="1 2">
    <name type="scientific">Eubacterium plexicaudatum ASF492</name>
    <dbReference type="NCBI Taxonomy" id="1235802"/>
    <lineage>
        <taxon>Bacteria</taxon>
        <taxon>Bacillati</taxon>
        <taxon>Bacillota</taxon>
        <taxon>Clostridia</taxon>
        <taxon>Eubacteriales</taxon>
        <taxon>Eubacteriaceae</taxon>
        <taxon>Eubacterium</taxon>
    </lineage>
</organism>
<dbReference type="OrthoDB" id="2048582at2"/>
<evidence type="ECO:0000313" key="2">
    <source>
        <dbReference type="Proteomes" id="UP000012589"/>
    </source>
</evidence>
<gene>
    <name evidence="1" type="ORF">C823_04314</name>
</gene>
<evidence type="ECO:0000313" key="1">
    <source>
        <dbReference type="EMBL" id="EMZ21863.1"/>
    </source>
</evidence>
<name>N2A601_9FIRM</name>
<dbReference type="EMBL" id="AQFT01000126">
    <property type="protein sequence ID" value="EMZ21863.1"/>
    <property type="molecule type" value="Genomic_DNA"/>
</dbReference>